<evidence type="ECO:0000256" key="6">
    <source>
        <dbReference type="ARBA" id="ARBA00022692"/>
    </source>
</evidence>
<keyword evidence="7 11" id="KW-1133">Transmembrane helix</keyword>
<feature type="transmembrane region" description="Helical" evidence="11">
    <location>
        <begin position="12"/>
        <end position="34"/>
    </location>
</feature>
<comment type="similarity">
    <text evidence="9">Belongs to the GSP H family.</text>
</comment>
<evidence type="ECO:0000256" key="11">
    <source>
        <dbReference type="SAM" id="Phobius"/>
    </source>
</evidence>
<sequence>MTHRANWRRGFTLIELLVVMTIVAAISATVPFVYDRWQAAAAYRKAVDAIADGLQSARQQATRTARPTALVLDLQERRHGLWQAPAPQPAWSAAWPPSVQIRVDVAEGAVPAPWLGVVFMPDGGGTGGTIDILRAPQTGTRLRVDWLTGRLAQQAILP</sequence>
<evidence type="ECO:0000256" key="10">
    <source>
        <dbReference type="ARBA" id="ARBA00030775"/>
    </source>
</evidence>
<accession>A0A1A6DYK1</accession>
<reference evidence="13 14" key="1">
    <citation type="submission" date="2016-06" db="EMBL/GenBank/DDBJ databases">
        <title>Genome sequence of Tepidimonas fonticaldi PL17.</title>
        <authorList>
            <person name="Pinnaka A.K."/>
        </authorList>
    </citation>
    <scope>NUCLEOTIDE SEQUENCE [LARGE SCALE GENOMIC DNA]</scope>
    <source>
        <strain evidence="13 14">PL17</strain>
    </source>
</reference>
<protein>
    <recommendedName>
        <fullName evidence="2">Type II secretion system protein H</fullName>
    </recommendedName>
    <alternativeName>
        <fullName evidence="10">General secretion pathway protein H</fullName>
    </alternativeName>
</protein>
<dbReference type="InterPro" id="IPR022346">
    <property type="entry name" value="T2SS_GspH"/>
</dbReference>
<dbReference type="Pfam" id="PF12019">
    <property type="entry name" value="GspH"/>
    <property type="match status" value="1"/>
</dbReference>
<evidence type="ECO:0000256" key="8">
    <source>
        <dbReference type="ARBA" id="ARBA00023136"/>
    </source>
</evidence>
<keyword evidence="4" id="KW-0488">Methylation</keyword>
<proteinExistence type="inferred from homology"/>
<dbReference type="Gene3D" id="3.30.700.10">
    <property type="entry name" value="Glycoprotein, Type 4 Pilin"/>
    <property type="match status" value="1"/>
</dbReference>
<keyword evidence="14" id="KW-1185">Reference proteome</keyword>
<dbReference type="SUPFAM" id="SSF54523">
    <property type="entry name" value="Pili subunits"/>
    <property type="match status" value="1"/>
</dbReference>
<evidence type="ECO:0000256" key="5">
    <source>
        <dbReference type="ARBA" id="ARBA00022519"/>
    </source>
</evidence>
<gene>
    <name evidence="13" type="ORF">A9O67_11465</name>
</gene>
<comment type="subcellular location">
    <subcellularLocation>
        <location evidence="1">Cell inner membrane</location>
        <topology evidence="1">Single-pass membrane protein</topology>
    </subcellularLocation>
</comment>
<comment type="caution">
    <text evidence="13">The sequence shown here is derived from an EMBL/GenBank/DDBJ whole genome shotgun (WGS) entry which is preliminary data.</text>
</comment>
<evidence type="ECO:0000256" key="4">
    <source>
        <dbReference type="ARBA" id="ARBA00022481"/>
    </source>
</evidence>
<dbReference type="Pfam" id="PF07963">
    <property type="entry name" value="N_methyl"/>
    <property type="match status" value="1"/>
</dbReference>
<dbReference type="OrthoDB" id="8481584at2"/>
<dbReference type="NCBIfam" id="TIGR02532">
    <property type="entry name" value="IV_pilin_GFxxxE"/>
    <property type="match status" value="1"/>
</dbReference>
<dbReference type="Proteomes" id="UP000091969">
    <property type="component" value="Unassembled WGS sequence"/>
</dbReference>
<keyword evidence="8 11" id="KW-0472">Membrane</keyword>
<dbReference type="AlphaFoldDB" id="A0A1A6DYK1"/>
<name>A0A1A6DYK1_9BURK</name>
<organism evidence="13 14">
    <name type="scientific">Tepidimonas fonticaldi</name>
    <dbReference type="NCBI Taxonomy" id="1101373"/>
    <lineage>
        <taxon>Bacteria</taxon>
        <taxon>Pseudomonadati</taxon>
        <taxon>Pseudomonadota</taxon>
        <taxon>Betaproteobacteria</taxon>
        <taxon>Burkholderiales</taxon>
        <taxon>Tepidimonas</taxon>
    </lineage>
</organism>
<evidence type="ECO:0000256" key="2">
    <source>
        <dbReference type="ARBA" id="ARBA00021549"/>
    </source>
</evidence>
<keyword evidence="5" id="KW-0997">Cell inner membrane</keyword>
<evidence type="ECO:0000256" key="7">
    <source>
        <dbReference type="ARBA" id="ARBA00022989"/>
    </source>
</evidence>
<keyword evidence="3" id="KW-1003">Cell membrane</keyword>
<dbReference type="InterPro" id="IPR012902">
    <property type="entry name" value="N_methyl_site"/>
</dbReference>
<dbReference type="GO" id="GO:0015628">
    <property type="term" value="P:protein secretion by the type II secretion system"/>
    <property type="evidence" value="ECO:0007669"/>
    <property type="project" value="InterPro"/>
</dbReference>
<evidence type="ECO:0000259" key="12">
    <source>
        <dbReference type="Pfam" id="PF12019"/>
    </source>
</evidence>
<dbReference type="GO" id="GO:0015627">
    <property type="term" value="C:type II protein secretion system complex"/>
    <property type="evidence" value="ECO:0007669"/>
    <property type="project" value="InterPro"/>
</dbReference>
<evidence type="ECO:0000256" key="9">
    <source>
        <dbReference type="ARBA" id="ARBA00025772"/>
    </source>
</evidence>
<dbReference type="STRING" id="1101373.A9O67_11465"/>
<dbReference type="InterPro" id="IPR045584">
    <property type="entry name" value="Pilin-like"/>
</dbReference>
<evidence type="ECO:0000256" key="1">
    <source>
        <dbReference type="ARBA" id="ARBA00004377"/>
    </source>
</evidence>
<dbReference type="RefSeq" id="WP_068606527.1">
    <property type="nucleotide sequence ID" value="NZ_LZDH01000005.1"/>
</dbReference>
<feature type="domain" description="General secretion pathway GspH" evidence="12">
    <location>
        <begin position="46"/>
        <end position="146"/>
    </location>
</feature>
<dbReference type="EMBL" id="LZDH01000005">
    <property type="protein sequence ID" value="OBS31928.1"/>
    <property type="molecule type" value="Genomic_DNA"/>
</dbReference>
<keyword evidence="6 11" id="KW-0812">Transmembrane</keyword>
<evidence type="ECO:0000256" key="3">
    <source>
        <dbReference type="ARBA" id="ARBA00022475"/>
    </source>
</evidence>
<evidence type="ECO:0000313" key="13">
    <source>
        <dbReference type="EMBL" id="OBS31928.1"/>
    </source>
</evidence>
<evidence type="ECO:0000313" key="14">
    <source>
        <dbReference type="Proteomes" id="UP000091969"/>
    </source>
</evidence>
<dbReference type="GO" id="GO:0005886">
    <property type="term" value="C:plasma membrane"/>
    <property type="evidence" value="ECO:0007669"/>
    <property type="project" value="UniProtKB-SubCell"/>
</dbReference>
<dbReference type="PROSITE" id="PS00409">
    <property type="entry name" value="PROKAR_NTER_METHYL"/>
    <property type="match status" value="1"/>
</dbReference>